<dbReference type="PANTHER" id="PTHR19957">
    <property type="entry name" value="SYNTAXIN"/>
    <property type="match status" value="1"/>
</dbReference>
<evidence type="ECO:0000313" key="5">
    <source>
        <dbReference type="EMBL" id="GMH94429.1"/>
    </source>
</evidence>
<keyword evidence="6" id="KW-1185">Reference proteome</keyword>
<protein>
    <recommendedName>
        <fullName evidence="4">t-SNARE coiled-coil homology domain-containing protein</fullName>
    </recommendedName>
</protein>
<feature type="compositionally biased region" description="Polar residues" evidence="3">
    <location>
        <begin position="1"/>
        <end position="15"/>
    </location>
</feature>
<feature type="coiled-coil region" evidence="2">
    <location>
        <begin position="117"/>
        <end position="144"/>
    </location>
</feature>
<reference evidence="6" key="1">
    <citation type="journal article" date="2023" name="Commun. Biol.">
        <title>Genome analysis of Parmales, the sister group of diatoms, reveals the evolutionary specialization of diatoms from phago-mixotrophs to photoautotrophs.</title>
        <authorList>
            <person name="Ban H."/>
            <person name="Sato S."/>
            <person name="Yoshikawa S."/>
            <person name="Yamada K."/>
            <person name="Nakamura Y."/>
            <person name="Ichinomiya M."/>
            <person name="Sato N."/>
            <person name="Blanc-Mathieu R."/>
            <person name="Endo H."/>
            <person name="Kuwata A."/>
            <person name="Ogata H."/>
        </authorList>
    </citation>
    <scope>NUCLEOTIDE SEQUENCE [LARGE SCALE GENOMIC DNA]</scope>
    <source>
        <strain evidence="6">NIES 3699</strain>
    </source>
</reference>
<dbReference type="AlphaFoldDB" id="A0A9W7EVT1"/>
<name>A0A9W7EVT1_9STRA</name>
<comment type="caution">
    <text evidence="5">The sequence shown here is derived from an EMBL/GenBank/DDBJ whole genome shotgun (WGS) entry which is preliminary data.</text>
</comment>
<dbReference type="GO" id="GO:0000149">
    <property type="term" value="F:SNARE binding"/>
    <property type="evidence" value="ECO:0007669"/>
    <property type="project" value="TreeGrafter"/>
</dbReference>
<dbReference type="CDD" id="cd15840">
    <property type="entry name" value="SNARE_Qa"/>
    <property type="match status" value="1"/>
</dbReference>
<dbReference type="GO" id="GO:0048278">
    <property type="term" value="P:vesicle docking"/>
    <property type="evidence" value="ECO:0007669"/>
    <property type="project" value="TreeGrafter"/>
</dbReference>
<dbReference type="SUPFAM" id="SSF47661">
    <property type="entry name" value="t-snare proteins"/>
    <property type="match status" value="1"/>
</dbReference>
<dbReference type="Proteomes" id="UP001165160">
    <property type="component" value="Unassembled WGS sequence"/>
</dbReference>
<keyword evidence="2" id="KW-0175">Coiled coil</keyword>
<gene>
    <name evidence="5" type="ORF">TrVE_jg4910</name>
</gene>
<feature type="region of interest" description="Disordered" evidence="3">
    <location>
        <begin position="145"/>
        <end position="166"/>
    </location>
</feature>
<dbReference type="GO" id="GO:0006906">
    <property type="term" value="P:vesicle fusion"/>
    <property type="evidence" value="ECO:0007669"/>
    <property type="project" value="TreeGrafter"/>
</dbReference>
<dbReference type="InterPro" id="IPR000727">
    <property type="entry name" value="T_SNARE_dom"/>
</dbReference>
<dbReference type="GO" id="GO:0012505">
    <property type="term" value="C:endomembrane system"/>
    <property type="evidence" value="ECO:0007669"/>
    <property type="project" value="TreeGrafter"/>
</dbReference>
<evidence type="ECO:0000313" key="6">
    <source>
        <dbReference type="Proteomes" id="UP001165160"/>
    </source>
</evidence>
<dbReference type="InterPro" id="IPR045242">
    <property type="entry name" value="Syntaxin"/>
</dbReference>
<evidence type="ECO:0000259" key="4">
    <source>
        <dbReference type="PROSITE" id="PS50192"/>
    </source>
</evidence>
<sequence length="255" mass="28492">MSFATLSSSDAPSTHSSNPNLPPPVPSQSSSSSSSSSLHISNSTLSNLSDSITTYQRNVSLLHPLITSPTPDTPSQFPILLSICSQLRQKTSASLASARSQVTKMERTDASKFRGILVKLGRDFERVEREQDKLKTEYERTQKLKSYSDQQVQINQNRRPDSDADLDIKPSSFILKQEDTIQNDLITDRNREILQINSEMSKVNEIFKDLAGIVDGQQSEIDNIETLMEQSNMHAKKGLEQVREANEYQKGCILS</sequence>
<evidence type="ECO:0000256" key="3">
    <source>
        <dbReference type="SAM" id="MobiDB-lite"/>
    </source>
</evidence>
<dbReference type="GO" id="GO:0005484">
    <property type="term" value="F:SNAP receptor activity"/>
    <property type="evidence" value="ECO:0007669"/>
    <property type="project" value="TreeGrafter"/>
</dbReference>
<dbReference type="PROSITE" id="PS50192">
    <property type="entry name" value="T_SNARE"/>
    <property type="match status" value="1"/>
</dbReference>
<feature type="compositionally biased region" description="Polar residues" evidence="3">
    <location>
        <begin position="145"/>
        <end position="157"/>
    </location>
</feature>
<dbReference type="PANTHER" id="PTHR19957:SF38">
    <property type="entry name" value="LD27581P"/>
    <property type="match status" value="1"/>
</dbReference>
<organism evidence="5 6">
    <name type="scientific">Triparma verrucosa</name>
    <dbReference type="NCBI Taxonomy" id="1606542"/>
    <lineage>
        <taxon>Eukaryota</taxon>
        <taxon>Sar</taxon>
        <taxon>Stramenopiles</taxon>
        <taxon>Ochrophyta</taxon>
        <taxon>Bolidophyceae</taxon>
        <taxon>Parmales</taxon>
        <taxon>Triparmaceae</taxon>
        <taxon>Triparma</taxon>
    </lineage>
</organism>
<dbReference type="GO" id="GO:0031201">
    <property type="term" value="C:SNARE complex"/>
    <property type="evidence" value="ECO:0007669"/>
    <property type="project" value="TreeGrafter"/>
</dbReference>
<dbReference type="Gene3D" id="1.20.5.110">
    <property type="match status" value="1"/>
</dbReference>
<dbReference type="EMBL" id="BRXX01000154">
    <property type="protein sequence ID" value="GMH94429.1"/>
    <property type="molecule type" value="Genomic_DNA"/>
</dbReference>
<feature type="region of interest" description="Disordered" evidence="3">
    <location>
        <begin position="1"/>
        <end position="40"/>
    </location>
</feature>
<accession>A0A9W7EVT1</accession>
<dbReference type="GO" id="GO:0006886">
    <property type="term" value="P:intracellular protein transport"/>
    <property type="evidence" value="ECO:0007669"/>
    <property type="project" value="TreeGrafter"/>
</dbReference>
<evidence type="ECO:0000256" key="2">
    <source>
        <dbReference type="SAM" id="Coils"/>
    </source>
</evidence>
<proteinExistence type="inferred from homology"/>
<dbReference type="InterPro" id="IPR010989">
    <property type="entry name" value="SNARE"/>
</dbReference>
<dbReference type="SMART" id="SM00397">
    <property type="entry name" value="t_SNARE"/>
    <property type="match status" value="1"/>
</dbReference>
<feature type="domain" description="T-SNARE coiled-coil homology" evidence="4">
    <location>
        <begin position="183"/>
        <end position="245"/>
    </location>
</feature>
<feature type="compositionally biased region" description="Low complexity" evidence="3">
    <location>
        <begin position="27"/>
        <end position="40"/>
    </location>
</feature>
<comment type="similarity">
    <text evidence="1">Belongs to the syntaxin family.</text>
</comment>
<evidence type="ECO:0000256" key="1">
    <source>
        <dbReference type="ARBA" id="ARBA00009063"/>
    </source>
</evidence>